<evidence type="ECO:0000256" key="5">
    <source>
        <dbReference type="ARBA" id="ARBA00023136"/>
    </source>
</evidence>
<evidence type="ECO:0000256" key="4">
    <source>
        <dbReference type="ARBA" id="ARBA00023134"/>
    </source>
</evidence>
<dbReference type="Pfam" id="PF00350">
    <property type="entry name" value="Dynamin_N"/>
    <property type="match status" value="1"/>
</dbReference>
<keyword evidence="8" id="KW-1185">Reference proteome</keyword>
<protein>
    <submittedName>
        <fullName evidence="7">Dynamin family protein</fullName>
    </submittedName>
</protein>
<keyword evidence="3" id="KW-0378">Hydrolase</keyword>
<dbReference type="EMBL" id="CP150637">
    <property type="protein sequence ID" value="WZW88716.1"/>
    <property type="molecule type" value="Genomic_DNA"/>
</dbReference>
<evidence type="ECO:0000259" key="6">
    <source>
        <dbReference type="Pfam" id="PF00350"/>
    </source>
</evidence>
<evidence type="ECO:0000256" key="1">
    <source>
        <dbReference type="ARBA" id="ARBA00004370"/>
    </source>
</evidence>
<dbReference type="PANTHER" id="PTHR10465">
    <property type="entry name" value="TRANSMEMBRANE GTPASE FZO1"/>
    <property type="match status" value="1"/>
</dbReference>
<dbReference type="RefSeq" id="WP_026878048.1">
    <property type="nucleotide sequence ID" value="NZ_AZOD01000001.1"/>
</dbReference>
<name>A0ABZ3C2I6_9GAMM</name>
<dbReference type="InterPro" id="IPR027417">
    <property type="entry name" value="P-loop_NTPase"/>
</dbReference>
<evidence type="ECO:0000256" key="2">
    <source>
        <dbReference type="ARBA" id="ARBA00022741"/>
    </source>
</evidence>
<evidence type="ECO:0000256" key="3">
    <source>
        <dbReference type="ARBA" id="ARBA00022801"/>
    </source>
</evidence>
<dbReference type="InterPro" id="IPR027094">
    <property type="entry name" value="Mitofusin_fam"/>
</dbReference>
<reference evidence="7 8" key="1">
    <citation type="submission" date="2024-03" db="EMBL/GenBank/DDBJ databases">
        <title>Complete Genome Sequence and Annotation of Ignatzschineria larvae DSM 13226.</title>
        <authorList>
            <person name="Cantrell E."/>
            <person name="Burcham Z.M."/>
        </authorList>
    </citation>
    <scope>NUCLEOTIDE SEQUENCE [LARGE SCALE GENOMIC DNA]</scope>
    <source>
        <strain evidence="7 8">DSM 13226</strain>
    </source>
</reference>
<keyword evidence="4" id="KW-0342">GTP-binding</keyword>
<comment type="subcellular location">
    <subcellularLocation>
        <location evidence="1">Membrane</location>
    </subcellularLocation>
</comment>
<dbReference type="PANTHER" id="PTHR10465:SF0">
    <property type="entry name" value="SARCALUMENIN"/>
    <property type="match status" value="1"/>
</dbReference>
<keyword evidence="5" id="KW-0472">Membrane</keyword>
<gene>
    <name evidence="7" type="ORF">WMO13_04825</name>
</gene>
<keyword evidence="2" id="KW-0547">Nucleotide-binding</keyword>
<proteinExistence type="predicted"/>
<feature type="domain" description="Dynamin N-terminal" evidence="6">
    <location>
        <begin position="67"/>
        <end position="279"/>
    </location>
</feature>
<dbReference type="Gene3D" id="3.40.50.300">
    <property type="entry name" value="P-loop containing nucleotide triphosphate hydrolases"/>
    <property type="match status" value="1"/>
</dbReference>
<dbReference type="SUPFAM" id="SSF52540">
    <property type="entry name" value="P-loop containing nucleoside triphosphate hydrolases"/>
    <property type="match status" value="1"/>
</dbReference>
<organism evidence="7 8">
    <name type="scientific">Ignatzschineria larvae DSM 13226</name>
    <dbReference type="NCBI Taxonomy" id="1111732"/>
    <lineage>
        <taxon>Bacteria</taxon>
        <taxon>Pseudomonadati</taxon>
        <taxon>Pseudomonadota</taxon>
        <taxon>Gammaproteobacteria</taxon>
        <taxon>Cardiobacteriales</taxon>
        <taxon>Ignatzschineriaceae</taxon>
        <taxon>Ignatzschineria</taxon>
    </lineage>
</organism>
<dbReference type="InterPro" id="IPR045063">
    <property type="entry name" value="Dynamin_N"/>
</dbReference>
<evidence type="ECO:0000313" key="8">
    <source>
        <dbReference type="Proteomes" id="UP001449178"/>
    </source>
</evidence>
<dbReference type="Proteomes" id="UP001449178">
    <property type="component" value="Chromosome"/>
</dbReference>
<evidence type="ECO:0000313" key="7">
    <source>
        <dbReference type="EMBL" id="WZW88716.1"/>
    </source>
</evidence>
<sequence>MTVINKFDVEKNAIIKNIDYNNSVLRKLINSNDRINLLNQDQLKELQHIEKNNEKFKYKLESNEFEIAIVGLEKAGKSTFANALIKNNILPSAPERCTFTSTRLVSGTDRASVKFYTEQEFNNIFVTLVDEIGYQPHGGSPISFRDINLEDFENYFSKLEDSDPALYKSHIGKTDEEIKDIIKCRDKLILTGEVKEFSGDQLKENDFQEYIKGQDKGRDTSKPRSVSHIEIESSELKQLENAIIYDVPGFDSPTKIHLRQTEERLKAADAIILVTNVGVNPSLQGTTLSIITKNTDEDGIALKDKLFVFGNQLDRVNNEEDLISNPKILIQDVQKYNIGEEHRVFVGSAYKYLANENIIGDVKLNYDIHNTGIDDIRIALIQYYETERFEILKRKIDTNNKLMESIFDGILKDSDFDENFSEQSEQAKITKESYRLIEENLKSNLNKLRDELKKEIIGNSYFSNKFKYELSNDRYFNEITEDQFETYRINNSDSIRLDTPINKINQKIREDLHKKYLEDFSYLIKSMTDNKAKEIEINFIREFTESICLGSSEKITEVEPLCKNYINKLTRDISHKESSFIYLIERFSRDIFDALLSAPILSHDRVNRYLSSKNEFIYLDSYYSNGKGKLVNLILIQKDGTLFDLEKLDQIPTLTTRLISLSSGISGGADIINKLTTLLGLLKYAKTNYSIDDIIGVQNILRDGHSSENKEEVLKEINNDILNLKKILEKAIIPASNLELAFLNSIDKQIKRTISAFRDHDSQFSNHWDDFISKIVPIVKSDEFQNIEEKIENHKLHKQLLDDIRSILH</sequence>
<accession>A0ABZ3C2I6</accession>